<evidence type="ECO:0000313" key="2">
    <source>
        <dbReference type="Proteomes" id="UP000278006"/>
    </source>
</evidence>
<name>A0A3M6QMD9_9BURK</name>
<dbReference type="InterPro" id="IPR010272">
    <property type="entry name" value="T6SS_TssF"/>
</dbReference>
<dbReference type="Pfam" id="PF05947">
    <property type="entry name" value="T6SS_TssF"/>
    <property type="match status" value="1"/>
</dbReference>
<proteinExistence type="predicted"/>
<dbReference type="RefSeq" id="WP_122231048.1">
    <property type="nucleotide sequence ID" value="NZ_RDQO01000005.1"/>
</dbReference>
<keyword evidence="2" id="KW-1185">Reference proteome</keyword>
<protein>
    <submittedName>
        <fullName evidence="1">Type VI secretion system baseplate subunit TssF</fullName>
    </submittedName>
</protein>
<reference evidence="1 2" key="1">
    <citation type="submission" date="2018-10" db="EMBL/GenBank/DDBJ databases">
        <title>Draft genome of Cortibacter populi DSM10536.</title>
        <authorList>
            <person name="Bernier A.-M."/>
            <person name="Bernard K."/>
        </authorList>
    </citation>
    <scope>NUCLEOTIDE SEQUENCE [LARGE SCALE GENOMIC DNA]</scope>
    <source>
        <strain evidence="1 2">DSM 105136</strain>
    </source>
</reference>
<sequence>MLDELLPYYEEELSALRQQSRAFAAQYPKIAAQLMLDGEACEDPHVERMIESFAFLAARVHKKLNDDFPQISAALLEVLYPHFLRPVPSMSIVQLLPAAGVDLSGVQTVARGTMLLTRPIKGMPVRFRTAWPVEVAPMEVTQARCEALERGGFGPATPGNAFATVRIQLSASPGQSLAKLGLTRLRFHLDGESAIVHALHEILLSSVDHISIAGAEDAAAPLRLDASHLRGVGLDEGEGLLEYGARSFGGYRLLQEYFALPEKFLFIELDGLDLSRFERRIEIRLHLRPFGRAERLARLETAVQASTFRLHCTPVVNLFTQQAEPVRISQQVHEYPVIPDVRRPLGLEVYSIDAVRRHRRGEGSEQVGTYAPLYAIAAPGDPARDEDSVCWMARRSASQQGGDAGTDVHIALVDRALEPRLPVADTLSIALTCTNRDLPAHLPFGGEDSFLQLEEAGAIASARLLRKPTAPSRAALRHASQWKLISHLALNRLSLVDGGREALQGILGLYDFSGSASLRKQIAGIVDVRSEVATLQVGRAPRQAFVRGTEITLTFDEDQYVGSGIHVLAQVLDVFFGLYCAANSWTRLTVLSRQREMPVAVFAPRSGAQPLV</sequence>
<dbReference type="AlphaFoldDB" id="A0A3M6QMD9"/>
<dbReference type="EMBL" id="RDQO01000005">
    <property type="protein sequence ID" value="RMX04248.1"/>
    <property type="molecule type" value="Genomic_DNA"/>
</dbReference>
<dbReference type="NCBIfam" id="TIGR03359">
    <property type="entry name" value="VI_chp_6"/>
    <property type="match status" value="1"/>
</dbReference>
<organism evidence="1 2">
    <name type="scientific">Corticibacter populi</name>
    <dbReference type="NCBI Taxonomy" id="1550736"/>
    <lineage>
        <taxon>Bacteria</taxon>
        <taxon>Pseudomonadati</taxon>
        <taxon>Pseudomonadota</taxon>
        <taxon>Betaproteobacteria</taxon>
        <taxon>Burkholderiales</taxon>
        <taxon>Comamonadaceae</taxon>
        <taxon>Corticibacter</taxon>
    </lineage>
</organism>
<comment type="caution">
    <text evidence="1">The sequence shown here is derived from an EMBL/GenBank/DDBJ whole genome shotgun (WGS) entry which is preliminary data.</text>
</comment>
<accession>A0A3M6QMD9</accession>
<evidence type="ECO:0000313" key="1">
    <source>
        <dbReference type="EMBL" id="RMX04248.1"/>
    </source>
</evidence>
<dbReference type="Proteomes" id="UP000278006">
    <property type="component" value="Unassembled WGS sequence"/>
</dbReference>
<dbReference type="OrthoDB" id="9763676at2"/>
<dbReference type="PANTHER" id="PTHR35370">
    <property type="entry name" value="CYTOPLASMIC PROTEIN-RELATED-RELATED"/>
    <property type="match status" value="1"/>
</dbReference>
<dbReference type="PIRSF" id="PIRSF028304">
    <property type="entry name" value="UCP028304"/>
    <property type="match status" value="1"/>
</dbReference>
<dbReference type="PANTHER" id="PTHR35370:SF1">
    <property type="entry name" value="TYPE VI SECRETION SYSTEM COMPONENT TSSF1"/>
    <property type="match status" value="1"/>
</dbReference>
<gene>
    <name evidence="1" type="primary">tssF</name>
    <name evidence="1" type="ORF">D8I35_15790</name>
</gene>